<comment type="catalytic activity">
    <reaction evidence="1">
        <text>ATP + protein L-histidine = ADP + protein N-phospho-L-histidine.</text>
        <dbReference type="EC" id="2.7.13.3"/>
    </reaction>
</comment>
<keyword evidence="6" id="KW-0547">Nucleotide-binding</keyword>
<evidence type="ECO:0000256" key="1">
    <source>
        <dbReference type="ARBA" id="ARBA00000085"/>
    </source>
</evidence>
<keyword evidence="7" id="KW-0418">Kinase</keyword>
<keyword evidence="8" id="KW-0067">ATP-binding</keyword>
<evidence type="ECO:0000256" key="6">
    <source>
        <dbReference type="ARBA" id="ARBA00022741"/>
    </source>
</evidence>
<evidence type="ECO:0000259" key="10">
    <source>
        <dbReference type="PROSITE" id="PS50109"/>
    </source>
</evidence>
<protein>
    <recommendedName>
        <fullName evidence="3">histidine kinase</fullName>
        <ecNumber evidence="3">2.7.13.3</ecNumber>
    </recommendedName>
</protein>
<dbReference type="CDD" id="cd00075">
    <property type="entry name" value="HATPase"/>
    <property type="match status" value="1"/>
</dbReference>
<dbReference type="PANTHER" id="PTHR44936">
    <property type="entry name" value="SENSOR PROTEIN CREC"/>
    <property type="match status" value="1"/>
</dbReference>
<organism evidence="12 13">
    <name type="scientific">Limoniibacter endophyticus</name>
    <dbReference type="NCBI Taxonomy" id="1565040"/>
    <lineage>
        <taxon>Bacteria</taxon>
        <taxon>Pseudomonadati</taxon>
        <taxon>Pseudomonadota</taxon>
        <taxon>Alphaproteobacteria</taxon>
        <taxon>Hyphomicrobiales</taxon>
        <taxon>Bartonellaceae</taxon>
        <taxon>Limoniibacter</taxon>
    </lineage>
</organism>
<evidence type="ECO:0000256" key="5">
    <source>
        <dbReference type="ARBA" id="ARBA00022679"/>
    </source>
</evidence>
<dbReference type="InterPro" id="IPR003660">
    <property type="entry name" value="HAMP_dom"/>
</dbReference>
<keyword evidence="9" id="KW-0472">Membrane</keyword>
<feature type="domain" description="HAMP" evidence="11">
    <location>
        <begin position="207"/>
        <end position="263"/>
    </location>
</feature>
<keyword evidence="4" id="KW-0597">Phosphoprotein</keyword>
<dbReference type="GO" id="GO:0004673">
    <property type="term" value="F:protein histidine kinase activity"/>
    <property type="evidence" value="ECO:0007669"/>
    <property type="project" value="UniProtKB-EC"/>
</dbReference>
<feature type="transmembrane region" description="Helical" evidence="9">
    <location>
        <begin position="186"/>
        <end position="205"/>
    </location>
</feature>
<evidence type="ECO:0000256" key="9">
    <source>
        <dbReference type="SAM" id="Phobius"/>
    </source>
</evidence>
<comment type="subcellular location">
    <subcellularLocation>
        <location evidence="2">Membrane</location>
    </subcellularLocation>
</comment>
<evidence type="ECO:0000256" key="3">
    <source>
        <dbReference type="ARBA" id="ARBA00012438"/>
    </source>
</evidence>
<comment type="caution">
    <text evidence="12">The sequence shown here is derived from an EMBL/GenBank/DDBJ whole genome shotgun (WGS) entry which is preliminary data.</text>
</comment>
<feature type="transmembrane region" description="Helical" evidence="9">
    <location>
        <begin position="36"/>
        <end position="57"/>
    </location>
</feature>
<keyword evidence="9" id="KW-1133">Transmembrane helix</keyword>
<evidence type="ECO:0000256" key="7">
    <source>
        <dbReference type="ARBA" id="ARBA00022777"/>
    </source>
</evidence>
<evidence type="ECO:0000256" key="8">
    <source>
        <dbReference type="ARBA" id="ARBA00022840"/>
    </source>
</evidence>
<dbReference type="PANTHER" id="PTHR44936:SF10">
    <property type="entry name" value="SENSOR PROTEIN RSTB"/>
    <property type="match status" value="1"/>
</dbReference>
<dbReference type="GO" id="GO:0005524">
    <property type="term" value="F:ATP binding"/>
    <property type="evidence" value="ECO:0007669"/>
    <property type="project" value="UniProtKB-KW"/>
</dbReference>
<dbReference type="GO" id="GO:0016020">
    <property type="term" value="C:membrane"/>
    <property type="evidence" value="ECO:0007669"/>
    <property type="project" value="UniProtKB-SubCell"/>
</dbReference>
<dbReference type="AlphaFoldDB" id="A0A8J3DGE1"/>
<feature type="domain" description="Histidine kinase" evidence="10">
    <location>
        <begin position="277"/>
        <end position="488"/>
    </location>
</feature>
<accession>A0A8J3DGE1</accession>
<evidence type="ECO:0000313" key="13">
    <source>
        <dbReference type="Proteomes" id="UP000641137"/>
    </source>
</evidence>
<keyword evidence="13" id="KW-1185">Reference proteome</keyword>
<dbReference type="InterPro" id="IPR003594">
    <property type="entry name" value="HATPase_dom"/>
</dbReference>
<dbReference type="Pfam" id="PF02518">
    <property type="entry name" value="HATPase_c"/>
    <property type="match status" value="1"/>
</dbReference>
<evidence type="ECO:0000256" key="4">
    <source>
        <dbReference type="ARBA" id="ARBA00022553"/>
    </source>
</evidence>
<gene>
    <name evidence="12" type="ORF">GCM10010136_11440</name>
</gene>
<dbReference type="InterPro" id="IPR036890">
    <property type="entry name" value="HATPase_C_sf"/>
</dbReference>
<reference evidence="12" key="2">
    <citation type="submission" date="2020-09" db="EMBL/GenBank/DDBJ databases">
        <authorList>
            <person name="Sun Q."/>
            <person name="Kim S."/>
        </authorList>
    </citation>
    <scope>NUCLEOTIDE SEQUENCE</scope>
    <source>
        <strain evidence="12">KCTC 42097</strain>
    </source>
</reference>
<dbReference type="Gene3D" id="3.30.565.10">
    <property type="entry name" value="Histidine kinase-like ATPase, C-terminal domain"/>
    <property type="match status" value="1"/>
</dbReference>
<dbReference type="EMBL" id="BMZO01000003">
    <property type="protein sequence ID" value="GHC67402.1"/>
    <property type="molecule type" value="Genomic_DNA"/>
</dbReference>
<name>A0A8J3DGE1_9HYPH</name>
<dbReference type="Proteomes" id="UP000641137">
    <property type="component" value="Unassembled WGS sequence"/>
</dbReference>
<dbReference type="SMART" id="SM00387">
    <property type="entry name" value="HATPase_c"/>
    <property type="match status" value="1"/>
</dbReference>
<sequence>MEQAQHSRDDEGGRGVIPRPAAGRIVPRARSLSTKLLWLTALFVLLAEILIFIPSIADFRLRWLEERLSAASTVGVVLSQDESADLSQAVQNEVLRGLGVKAVGLRDGEASRLLIMANEPPTVDLHVELDAISPLESVWQALSTLAVKKENIIHVTGHIGDSAIGYEIVVADAKLRKAMLVYSRNVALLSLAISLFTAVLVFSVINKLMIRPIRTMTRSMLDFAESPSDPTTVLSPDPDRGDELGVAHEELAKMQKRLQRTLGEQKHLADLGLAVSKINHDMRNVLASAQLWSDRLASVRDPAVQSFAPKLVRTLDRAVSYSESVLAYGAAREDEPVRFRLRLSVLVDELEAMLEPSRSDIEFINAVPGDLEVDADADQLFRVLNNLARNAIEAMGTSEEKSVVRRIEIGASRDGGLCRIHVSDTGPGLPQKARDNLFAAFRGSARSGGTGLGLAIAHELVTAHGGTIELVESRSGYTHFMLSIPDRPVNLASARKRMGRGEG</sequence>
<dbReference type="InterPro" id="IPR005467">
    <property type="entry name" value="His_kinase_dom"/>
</dbReference>
<dbReference type="PROSITE" id="PS50885">
    <property type="entry name" value="HAMP"/>
    <property type="match status" value="1"/>
</dbReference>
<keyword evidence="9" id="KW-0812">Transmembrane</keyword>
<evidence type="ECO:0000259" key="11">
    <source>
        <dbReference type="PROSITE" id="PS50885"/>
    </source>
</evidence>
<evidence type="ECO:0000313" key="12">
    <source>
        <dbReference type="EMBL" id="GHC67402.1"/>
    </source>
</evidence>
<dbReference type="EC" id="2.7.13.3" evidence="3"/>
<reference evidence="12" key="1">
    <citation type="journal article" date="2014" name="Int. J. Syst. Evol. Microbiol.">
        <title>Complete genome sequence of Corynebacterium casei LMG S-19264T (=DSM 44701T), isolated from a smear-ripened cheese.</title>
        <authorList>
            <consortium name="US DOE Joint Genome Institute (JGI-PGF)"/>
            <person name="Walter F."/>
            <person name="Albersmeier A."/>
            <person name="Kalinowski J."/>
            <person name="Ruckert C."/>
        </authorList>
    </citation>
    <scope>NUCLEOTIDE SEQUENCE</scope>
    <source>
        <strain evidence="12">KCTC 42097</strain>
    </source>
</reference>
<dbReference type="SUPFAM" id="SSF55874">
    <property type="entry name" value="ATPase domain of HSP90 chaperone/DNA topoisomerase II/histidine kinase"/>
    <property type="match status" value="1"/>
</dbReference>
<evidence type="ECO:0000256" key="2">
    <source>
        <dbReference type="ARBA" id="ARBA00004370"/>
    </source>
</evidence>
<dbReference type="PRINTS" id="PR00344">
    <property type="entry name" value="BCTRLSENSOR"/>
</dbReference>
<keyword evidence="5" id="KW-0808">Transferase</keyword>
<proteinExistence type="predicted"/>
<dbReference type="InterPro" id="IPR004358">
    <property type="entry name" value="Sig_transdc_His_kin-like_C"/>
</dbReference>
<dbReference type="PROSITE" id="PS50109">
    <property type="entry name" value="HIS_KIN"/>
    <property type="match status" value="1"/>
</dbReference>
<dbReference type="RefSeq" id="WP_189488814.1">
    <property type="nucleotide sequence ID" value="NZ_BMZO01000003.1"/>
</dbReference>
<dbReference type="Gene3D" id="6.10.340.10">
    <property type="match status" value="1"/>
</dbReference>
<dbReference type="GO" id="GO:0007165">
    <property type="term" value="P:signal transduction"/>
    <property type="evidence" value="ECO:0007669"/>
    <property type="project" value="InterPro"/>
</dbReference>
<dbReference type="InterPro" id="IPR050980">
    <property type="entry name" value="2C_sensor_his_kinase"/>
</dbReference>